<evidence type="ECO:0000313" key="2">
    <source>
        <dbReference type="Proteomes" id="UP001150217"/>
    </source>
</evidence>
<proteinExistence type="predicted"/>
<sequence length="193" mass="21187">MMASYSMCKCSPLLICTSLGGGATAPIFAKTTQLTFRRISTSGVSKLRKCGFTIVMISTKRNLGLSTLYIPNGLCSACPGIVEICLQCTPNEPTGKTFVDSSHDDRILNNLGIHQYLMNGITSFTTSSNPSSPPLYASSEHLDRSGEPTIFFSPILDIIFRKRFSWEECCHVLVLGSIVCCRELESKQRSRVD</sequence>
<organism evidence="1 2">
    <name type="scientific">Lentinula lateritia</name>
    <dbReference type="NCBI Taxonomy" id="40482"/>
    <lineage>
        <taxon>Eukaryota</taxon>
        <taxon>Fungi</taxon>
        <taxon>Dikarya</taxon>
        <taxon>Basidiomycota</taxon>
        <taxon>Agaricomycotina</taxon>
        <taxon>Agaricomycetes</taxon>
        <taxon>Agaricomycetidae</taxon>
        <taxon>Agaricales</taxon>
        <taxon>Marasmiineae</taxon>
        <taxon>Omphalotaceae</taxon>
        <taxon>Lentinula</taxon>
    </lineage>
</organism>
<comment type="caution">
    <text evidence="1">The sequence shown here is derived from an EMBL/GenBank/DDBJ whole genome shotgun (WGS) entry which is preliminary data.</text>
</comment>
<name>A0ABQ8VK94_9AGAR</name>
<dbReference type="Proteomes" id="UP001150217">
    <property type="component" value="Unassembled WGS sequence"/>
</dbReference>
<dbReference type="EMBL" id="JANVFT010000032">
    <property type="protein sequence ID" value="KAJ4494494.1"/>
    <property type="molecule type" value="Genomic_DNA"/>
</dbReference>
<evidence type="ECO:0000313" key="1">
    <source>
        <dbReference type="EMBL" id="KAJ4494494.1"/>
    </source>
</evidence>
<keyword evidence="2" id="KW-1185">Reference proteome</keyword>
<protein>
    <submittedName>
        <fullName evidence="1">Uncharacterized protein</fullName>
    </submittedName>
</protein>
<accession>A0ABQ8VK94</accession>
<gene>
    <name evidence="1" type="ORF">C8R41DRAFT_308232</name>
</gene>
<reference evidence="1" key="1">
    <citation type="submission" date="2022-08" db="EMBL/GenBank/DDBJ databases">
        <title>A Global Phylogenomic Analysis of the Shiitake Genus Lentinula.</title>
        <authorList>
            <consortium name="DOE Joint Genome Institute"/>
            <person name="Sierra-Patev S."/>
            <person name="Min B."/>
            <person name="Naranjo-Ortiz M."/>
            <person name="Looney B."/>
            <person name="Konkel Z."/>
            <person name="Slot J.C."/>
            <person name="Sakamoto Y."/>
            <person name="Steenwyk J.L."/>
            <person name="Rokas A."/>
            <person name="Carro J."/>
            <person name="Camarero S."/>
            <person name="Ferreira P."/>
            <person name="Molpeceres G."/>
            <person name="Ruiz-Duenas F.J."/>
            <person name="Serrano A."/>
            <person name="Henrissat B."/>
            <person name="Drula E."/>
            <person name="Hughes K.W."/>
            <person name="Mata J.L."/>
            <person name="Ishikawa N.K."/>
            <person name="Vargas-Isla R."/>
            <person name="Ushijima S."/>
            <person name="Smith C.A."/>
            <person name="Ahrendt S."/>
            <person name="Andreopoulos W."/>
            <person name="He G."/>
            <person name="Labutti K."/>
            <person name="Lipzen A."/>
            <person name="Ng V."/>
            <person name="Riley R."/>
            <person name="Sandor L."/>
            <person name="Barry K."/>
            <person name="Martinez A.T."/>
            <person name="Xiao Y."/>
            <person name="Gibbons J.G."/>
            <person name="Terashima K."/>
            <person name="Grigoriev I.V."/>
            <person name="Hibbett D.S."/>
        </authorList>
    </citation>
    <scope>NUCLEOTIDE SEQUENCE</scope>
    <source>
        <strain evidence="1">RHP3577 ss4</strain>
    </source>
</reference>